<evidence type="ECO:0000259" key="2">
    <source>
        <dbReference type="PROSITE" id="PS50011"/>
    </source>
</evidence>
<reference evidence="3 4" key="1">
    <citation type="submission" date="2019-07" db="EMBL/GenBank/DDBJ databases">
        <title>Genomic Encyclopedia of Type Strains, Phase I: the one thousand microbial genomes (KMG-I) project.</title>
        <authorList>
            <person name="Kyrpides N."/>
        </authorList>
    </citation>
    <scope>NUCLEOTIDE SEQUENCE [LARGE SCALE GENOMIC DNA]</scope>
    <source>
        <strain evidence="3 4">DSM 375</strain>
    </source>
</reference>
<dbReference type="InterPro" id="IPR008266">
    <property type="entry name" value="Tyr_kinase_AS"/>
</dbReference>
<name>A0A562I2H7_9GAMM</name>
<keyword evidence="3" id="KW-0808">Transferase</keyword>
<gene>
    <name evidence="3" type="ORF">LX59_01839</name>
</gene>
<dbReference type="InterPro" id="IPR011009">
    <property type="entry name" value="Kinase-like_dom_sf"/>
</dbReference>
<keyword evidence="4" id="KW-1185">Reference proteome</keyword>
<proteinExistence type="predicted"/>
<protein>
    <submittedName>
        <fullName evidence="3">Protein kinase-like protein</fullName>
    </submittedName>
</protein>
<dbReference type="GO" id="GO:0004672">
    <property type="term" value="F:protein kinase activity"/>
    <property type="evidence" value="ECO:0007669"/>
    <property type="project" value="InterPro"/>
</dbReference>
<evidence type="ECO:0000256" key="1">
    <source>
        <dbReference type="SAM" id="MobiDB-lite"/>
    </source>
</evidence>
<dbReference type="AlphaFoldDB" id="A0A562I2H7"/>
<comment type="caution">
    <text evidence="3">The sequence shown here is derived from an EMBL/GenBank/DDBJ whole genome shotgun (WGS) entry which is preliminary data.</text>
</comment>
<dbReference type="Proteomes" id="UP000319627">
    <property type="component" value="Unassembled WGS sequence"/>
</dbReference>
<dbReference type="PROSITE" id="PS00109">
    <property type="entry name" value="PROTEIN_KINASE_TYR"/>
    <property type="match status" value="1"/>
</dbReference>
<dbReference type="PROSITE" id="PS50011">
    <property type="entry name" value="PROTEIN_KINASE_DOM"/>
    <property type="match status" value="1"/>
</dbReference>
<organism evidence="3 4">
    <name type="scientific">Azomonas agilis</name>
    <dbReference type="NCBI Taxonomy" id="116849"/>
    <lineage>
        <taxon>Bacteria</taxon>
        <taxon>Pseudomonadati</taxon>
        <taxon>Pseudomonadota</taxon>
        <taxon>Gammaproteobacteria</taxon>
        <taxon>Pseudomonadales</taxon>
        <taxon>Pseudomonadaceae</taxon>
        <taxon>Azomonas</taxon>
    </lineage>
</organism>
<dbReference type="RefSeq" id="WP_144571549.1">
    <property type="nucleotide sequence ID" value="NZ_VLKG01000006.1"/>
</dbReference>
<sequence>MSLAKVKRQFEHGSDKKNKNEPTEDTVTILQSAQPFLKAEVRIERKQNKTIIIKDYSHYAGTIWAPVARYLMRREAKVLQKLKGWAHVPDFLSFNGQYAFSMEYVEGRRVNRVEPSYPAHFVTLLRVVGELHRKGVFHNDLRSTNILISDQGRLVLIDYGASLIVPNWKICSPVRRALRALNLARIVKLKKQISTQPLTQVQSRLLLVRRWFIRVRTPIGYVRRFIKRIQIACTKTKGPESADIDKSVKQSSAYKLYFWHDRNGKERNSYAQESQKALLKRHSA</sequence>
<dbReference type="GO" id="GO:0005524">
    <property type="term" value="F:ATP binding"/>
    <property type="evidence" value="ECO:0007669"/>
    <property type="project" value="InterPro"/>
</dbReference>
<dbReference type="OrthoDB" id="9801841at2"/>
<evidence type="ECO:0000313" key="3">
    <source>
        <dbReference type="EMBL" id="TWH64898.1"/>
    </source>
</evidence>
<keyword evidence="3" id="KW-0418">Kinase</keyword>
<accession>A0A562I2H7</accession>
<dbReference type="EMBL" id="VLKG01000006">
    <property type="protein sequence ID" value="TWH64898.1"/>
    <property type="molecule type" value="Genomic_DNA"/>
</dbReference>
<feature type="region of interest" description="Disordered" evidence="1">
    <location>
        <begin position="1"/>
        <end position="25"/>
    </location>
</feature>
<dbReference type="SUPFAM" id="SSF56112">
    <property type="entry name" value="Protein kinase-like (PK-like)"/>
    <property type="match status" value="1"/>
</dbReference>
<feature type="domain" description="Protein kinase" evidence="2">
    <location>
        <begin position="1"/>
        <end position="284"/>
    </location>
</feature>
<dbReference type="Gene3D" id="1.10.510.10">
    <property type="entry name" value="Transferase(Phosphotransferase) domain 1"/>
    <property type="match status" value="1"/>
</dbReference>
<dbReference type="Pfam" id="PF00069">
    <property type="entry name" value="Pkinase"/>
    <property type="match status" value="1"/>
</dbReference>
<evidence type="ECO:0000313" key="4">
    <source>
        <dbReference type="Proteomes" id="UP000319627"/>
    </source>
</evidence>
<dbReference type="InterPro" id="IPR000719">
    <property type="entry name" value="Prot_kinase_dom"/>
</dbReference>
<feature type="compositionally biased region" description="Basic and acidic residues" evidence="1">
    <location>
        <begin position="8"/>
        <end position="22"/>
    </location>
</feature>